<dbReference type="EMBL" id="JAHRIO010042313">
    <property type="protein sequence ID" value="MEQ2172583.1"/>
    <property type="molecule type" value="Genomic_DNA"/>
</dbReference>
<evidence type="ECO:0000256" key="1">
    <source>
        <dbReference type="SAM" id="MobiDB-lite"/>
    </source>
</evidence>
<feature type="region of interest" description="Disordered" evidence="1">
    <location>
        <begin position="12"/>
        <end position="90"/>
    </location>
</feature>
<accession>A0ABV0NME0</accession>
<feature type="compositionally biased region" description="Polar residues" evidence="1">
    <location>
        <begin position="18"/>
        <end position="39"/>
    </location>
</feature>
<reference evidence="2 3" key="1">
    <citation type="submission" date="2021-06" db="EMBL/GenBank/DDBJ databases">
        <authorList>
            <person name="Palmer J.M."/>
        </authorList>
    </citation>
    <scope>NUCLEOTIDE SEQUENCE [LARGE SCALE GENOMIC DNA]</scope>
    <source>
        <strain evidence="2 3">GA_2019</strain>
        <tissue evidence="2">Muscle</tissue>
    </source>
</reference>
<feature type="compositionally biased region" description="Polar residues" evidence="1">
    <location>
        <begin position="78"/>
        <end position="90"/>
    </location>
</feature>
<comment type="caution">
    <text evidence="2">The sequence shown here is derived from an EMBL/GenBank/DDBJ whole genome shotgun (WGS) entry which is preliminary data.</text>
</comment>
<protein>
    <submittedName>
        <fullName evidence="2">Uncharacterized protein</fullName>
    </submittedName>
</protein>
<gene>
    <name evidence="2" type="ORF">GOODEAATRI_022612</name>
</gene>
<evidence type="ECO:0000313" key="2">
    <source>
        <dbReference type="EMBL" id="MEQ2172583.1"/>
    </source>
</evidence>
<proteinExistence type="predicted"/>
<sequence length="90" mass="9559">MIWRGNVPLHISADKTWSGPTSHDNSVPIKSSSRTTAAEGTSPHLLTHHESGVPHGSGLFSGSYTRAQSKPVWVSGRPGTSDNSQCPLPQ</sequence>
<evidence type="ECO:0000313" key="3">
    <source>
        <dbReference type="Proteomes" id="UP001476798"/>
    </source>
</evidence>
<organism evidence="2 3">
    <name type="scientific">Goodea atripinnis</name>
    <dbReference type="NCBI Taxonomy" id="208336"/>
    <lineage>
        <taxon>Eukaryota</taxon>
        <taxon>Metazoa</taxon>
        <taxon>Chordata</taxon>
        <taxon>Craniata</taxon>
        <taxon>Vertebrata</taxon>
        <taxon>Euteleostomi</taxon>
        <taxon>Actinopterygii</taxon>
        <taxon>Neopterygii</taxon>
        <taxon>Teleostei</taxon>
        <taxon>Neoteleostei</taxon>
        <taxon>Acanthomorphata</taxon>
        <taxon>Ovalentaria</taxon>
        <taxon>Atherinomorphae</taxon>
        <taxon>Cyprinodontiformes</taxon>
        <taxon>Goodeidae</taxon>
        <taxon>Goodea</taxon>
    </lineage>
</organism>
<dbReference type="Proteomes" id="UP001476798">
    <property type="component" value="Unassembled WGS sequence"/>
</dbReference>
<name>A0ABV0NME0_9TELE</name>
<keyword evidence="3" id="KW-1185">Reference proteome</keyword>